<sequence length="718" mass="79929">MIPRLALLFLVFLRVSAEDEAPKPAAGGLGFLSSYADGIVAGVAPRPFPEKVIDDLLIDGNAKKEETYQPYAETIVRLPMVILVVTFVFITGYIIFLCIACFCCTSWHGPVDRKLFKNLFDGIFAALALSFLFFAIFVLYAGTVANNRLDLVTHRLDHYTERVDGYIVENCGILRNIAKEDAPQMIENVKSKLLKNVNELAANLAAKIKSLMDPLMGKVDNCVAALATVSSEEVTDLYKYLDGLEHSPGIGGVAGPIARSIKINLGRLDVDFPKLEQFRGLNIRKDADSKLAELTNDIKKKSEKVLNTFDDKLKEELDPRLVDESFCGPENEITAKIKESVAKIQEKDVLALFDHLYNVMMACAVIVLIIAVLALFAVAVGCVQTNSKTKLFPPKWLYQGALGLALFFMIPLATLGSIYFLVFGIATDVVCDPWRHPESRPEMVGAVDKFLKKFINQNREYGLSEIVGNVENPFAATVQQCSDEITMVKILKLTDRFTVDEHQISDNLFRIERDIKESLVPAESTKFGTEYFKDLEMLREIDQGKVDDQDLVALKDALGPDYNKDAEKAEETLRKLGKLIETLKANVPAESEVDDFRGLSDADRVRLVARPFIKTLLEAARNAVDELLSSVKSTVEGRVANCGRFARITNDLRTEVCADIVDVYNVVWLGFFHIVLTFVPFVVFAGLLARMHDGKRSKTERKTKTSEVETLSASPRPE</sequence>
<feature type="chain" id="PRO_5036308681" evidence="9">
    <location>
        <begin position="18"/>
        <end position="718"/>
    </location>
</feature>
<evidence type="ECO:0000256" key="9">
    <source>
        <dbReference type="SAM" id="SignalP"/>
    </source>
</evidence>
<comment type="similarity">
    <text evidence="2">Belongs to the prominin family.</text>
</comment>
<evidence type="ECO:0000313" key="11">
    <source>
        <dbReference type="EMBL" id="CAG9126627.1"/>
    </source>
</evidence>
<protein>
    <submittedName>
        <fullName evidence="10">(pine wood nematode) hypothetical protein</fullName>
    </submittedName>
</protein>
<evidence type="ECO:0000256" key="8">
    <source>
        <dbReference type="SAM" id="Phobius"/>
    </source>
</evidence>
<reference evidence="11" key="2">
    <citation type="submission" date="2020-08" db="EMBL/GenBank/DDBJ databases">
        <authorList>
            <person name="Kikuchi T."/>
        </authorList>
    </citation>
    <scope>NUCLEOTIDE SEQUENCE</scope>
    <source>
        <strain evidence="10">Ka4C1</strain>
    </source>
</reference>
<evidence type="ECO:0000256" key="4">
    <source>
        <dbReference type="ARBA" id="ARBA00022989"/>
    </source>
</evidence>
<dbReference type="InterPro" id="IPR008795">
    <property type="entry name" value="Prominin"/>
</dbReference>
<feature type="transmembrane region" description="Helical" evidence="8">
    <location>
        <begin position="119"/>
        <end position="141"/>
    </location>
</feature>
<feature type="signal peptide" evidence="9">
    <location>
        <begin position="1"/>
        <end position="17"/>
    </location>
</feature>
<dbReference type="WBParaSite" id="BXY_0550900.1">
    <property type="protein sequence ID" value="BXY_0550900.1"/>
    <property type="gene ID" value="BXY_0550900"/>
</dbReference>
<evidence type="ECO:0000256" key="6">
    <source>
        <dbReference type="ARBA" id="ARBA00023180"/>
    </source>
</evidence>
<feature type="transmembrane region" description="Helical" evidence="8">
    <location>
        <begin position="356"/>
        <end position="380"/>
    </location>
</feature>
<dbReference type="PANTHER" id="PTHR22730:SF1">
    <property type="entry name" value="PROMININ-LIKE PROTEIN"/>
    <property type="match status" value="1"/>
</dbReference>
<evidence type="ECO:0000256" key="5">
    <source>
        <dbReference type="ARBA" id="ARBA00023136"/>
    </source>
</evidence>
<accession>A0A1I7RXP2</accession>
<dbReference type="eggNOG" id="KOG4331">
    <property type="taxonomic scope" value="Eukaryota"/>
</dbReference>
<name>A0A1I7RXP2_BURXY</name>
<dbReference type="SMR" id="A0A1I7RXP2"/>
<proteinExistence type="inferred from homology"/>
<reference evidence="14" key="1">
    <citation type="submission" date="2016-11" db="UniProtKB">
        <authorList>
            <consortium name="WormBaseParasite"/>
        </authorList>
    </citation>
    <scope>IDENTIFICATION</scope>
</reference>
<dbReference type="Proteomes" id="UP000582659">
    <property type="component" value="Unassembled WGS sequence"/>
</dbReference>
<gene>
    <name evidence="10" type="ORF">BXYJ_LOCUS13197</name>
</gene>
<evidence type="ECO:0000313" key="14">
    <source>
        <dbReference type="WBParaSite" id="BXY_0550900.1"/>
    </source>
</evidence>
<feature type="transmembrane region" description="Helical" evidence="8">
    <location>
        <begin position="80"/>
        <end position="107"/>
    </location>
</feature>
<organism evidence="12 14">
    <name type="scientific">Bursaphelenchus xylophilus</name>
    <name type="common">Pinewood nematode worm</name>
    <name type="synonym">Aphelenchoides xylophilus</name>
    <dbReference type="NCBI Taxonomy" id="6326"/>
    <lineage>
        <taxon>Eukaryota</taxon>
        <taxon>Metazoa</taxon>
        <taxon>Ecdysozoa</taxon>
        <taxon>Nematoda</taxon>
        <taxon>Chromadorea</taxon>
        <taxon>Rhabditida</taxon>
        <taxon>Tylenchina</taxon>
        <taxon>Tylenchomorpha</taxon>
        <taxon>Aphelenchoidea</taxon>
        <taxon>Aphelenchoididae</taxon>
        <taxon>Bursaphelenchus</taxon>
    </lineage>
</organism>
<dbReference type="EMBL" id="CAJFDI010000005">
    <property type="protein sequence ID" value="CAD5233106.1"/>
    <property type="molecule type" value="Genomic_DNA"/>
</dbReference>
<keyword evidence="4 8" id="KW-1133">Transmembrane helix</keyword>
<keyword evidence="5 8" id="KW-0472">Membrane</keyword>
<evidence type="ECO:0000256" key="7">
    <source>
        <dbReference type="SAM" id="MobiDB-lite"/>
    </source>
</evidence>
<comment type="subcellular location">
    <subcellularLocation>
        <location evidence="1">Membrane</location>
        <topology evidence="1">Multi-pass membrane protein</topology>
    </subcellularLocation>
</comment>
<feature type="region of interest" description="Disordered" evidence="7">
    <location>
        <begin position="695"/>
        <end position="718"/>
    </location>
</feature>
<evidence type="ECO:0000256" key="1">
    <source>
        <dbReference type="ARBA" id="ARBA00004141"/>
    </source>
</evidence>
<keyword evidence="9" id="KW-0732">Signal</keyword>
<dbReference type="Proteomes" id="UP000095284">
    <property type="component" value="Unplaced"/>
</dbReference>
<dbReference type="AlphaFoldDB" id="A0A1I7RXP2"/>
<evidence type="ECO:0000256" key="3">
    <source>
        <dbReference type="ARBA" id="ARBA00022692"/>
    </source>
</evidence>
<evidence type="ECO:0000313" key="10">
    <source>
        <dbReference type="EMBL" id="CAD5233106.1"/>
    </source>
</evidence>
<dbReference type="GO" id="GO:0016020">
    <property type="term" value="C:membrane"/>
    <property type="evidence" value="ECO:0007669"/>
    <property type="project" value="UniProtKB-SubCell"/>
</dbReference>
<keyword evidence="6" id="KW-0325">Glycoprotein</keyword>
<feature type="transmembrane region" description="Helical" evidence="8">
    <location>
        <begin position="401"/>
        <end position="426"/>
    </location>
</feature>
<evidence type="ECO:0000313" key="13">
    <source>
        <dbReference type="Proteomes" id="UP000659654"/>
    </source>
</evidence>
<dbReference type="PANTHER" id="PTHR22730">
    <property type="entry name" value="PROMININ PROM PROTEIN"/>
    <property type="match status" value="1"/>
</dbReference>
<keyword evidence="13" id="KW-1185">Reference proteome</keyword>
<evidence type="ECO:0000313" key="12">
    <source>
        <dbReference type="Proteomes" id="UP000095284"/>
    </source>
</evidence>
<dbReference type="EMBL" id="CAJFCV020000005">
    <property type="protein sequence ID" value="CAG9126627.1"/>
    <property type="molecule type" value="Genomic_DNA"/>
</dbReference>
<keyword evidence="3 8" id="KW-0812">Transmembrane</keyword>
<feature type="compositionally biased region" description="Basic and acidic residues" evidence="7">
    <location>
        <begin position="695"/>
        <end position="707"/>
    </location>
</feature>
<dbReference type="Proteomes" id="UP000659654">
    <property type="component" value="Unassembled WGS sequence"/>
</dbReference>
<evidence type="ECO:0000256" key="2">
    <source>
        <dbReference type="ARBA" id="ARBA00006058"/>
    </source>
</evidence>
<feature type="transmembrane region" description="Helical" evidence="8">
    <location>
        <begin position="666"/>
        <end position="689"/>
    </location>
</feature>